<name>A0A1I3MMR4_9BURK</name>
<dbReference type="InterPro" id="IPR018202">
    <property type="entry name" value="Ser_caboxypep_ser_AS"/>
</dbReference>
<feature type="region of interest" description="Disordered" evidence="1">
    <location>
        <begin position="1"/>
        <end position="32"/>
    </location>
</feature>
<keyword evidence="2" id="KW-0121">Carboxypeptidase</keyword>
<feature type="compositionally biased region" description="Low complexity" evidence="1">
    <location>
        <begin position="57"/>
        <end position="84"/>
    </location>
</feature>
<dbReference type="GO" id="GO:0004185">
    <property type="term" value="F:serine-type carboxypeptidase activity"/>
    <property type="evidence" value="ECO:0007669"/>
    <property type="project" value="InterPro"/>
</dbReference>
<dbReference type="STRING" id="420953.SAMN05192543_10536"/>
<proteinExistence type="predicted"/>
<evidence type="ECO:0000256" key="1">
    <source>
        <dbReference type="SAM" id="MobiDB-lite"/>
    </source>
</evidence>
<dbReference type="GO" id="GO:0006508">
    <property type="term" value="P:proteolysis"/>
    <property type="evidence" value="ECO:0007669"/>
    <property type="project" value="InterPro"/>
</dbReference>
<evidence type="ECO:0000313" key="2">
    <source>
        <dbReference type="EMBL" id="SFI98259.1"/>
    </source>
</evidence>
<keyword evidence="2" id="KW-0645">Protease</keyword>
<dbReference type="Gene3D" id="3.40.50.1820">
    <property type="entry name" value="alpha/beta hydrolase"/>
    <property type="match status" value="1"/>
</dbReference>
<accession>A0A1I3MMR4</accession>
<feature type="compositionally biased region" description="Low complexity" evidence="1">
    <location>
        <begin position="10"/>
        <end position="21"/>
    </location>
</feature>
<organism evidence="2 3">
    <name type="scientific">Paraburkholderia megapolitana</name>
    <dbReference type="NCBI Taxonomy" id="420953"/>
    <lineage>
        <taxon>Bacteria</taxon>
        <taxon>Pseudomonadati</taxon>
        <taxon>Pseudomonadota</taxon>
        <taxon>Betaproteobacteria</taxon>
        <taxon>Burkholderiales</taxon>
        <taxon>Burkholderiaceae</taxon>
        <taxon>Paraburkholderia</taxon>
    </lineage>
</organism>
<feature type="region of interest" description="Disordered" evidence="1">
    <location>
        <begin position="55"/>
        <end position="101"/>
    </location>
</feature>
<dbReference type="EMBL" id="FOQU01000005">
    <property type="protein sequence ID" value="SFI98259.1"/>
    <property type="molecule type" value="Genomic_DNA"/>
</dbReference>
<sequence>MVDRIPMRPGTGTQRTMQGTTNKDRGIQASSRQRMRLPFALFLTTMLIAACGGDVGSSTSTASTQPGAPASAAPPSTPSTPSTPEQSLAADQPYSDPLSYSSAADASLTAPVAERAAVVHRRLKLNDGSTLTYTGTTGHLTASDANGKAEASVFYVAYTADGKPPGSRPVTFLFNGGPVSATVWLHLGSWGPKRIVTHVPDASTKSFPLVDSPDTLLSDSDLVFIDAIGVGYSEAIAPNTNQTFWGVDEDARLFRDFITRYIAVNKRQTSPKYLYGESYAGIRTPVLANMLETAGVDLAGVVLNSPIMNYNTACDTGYGTDCTGFLPSFGAVSTYYGVSSKPSTTTLPTYIQQLQGFASGSYQPAVKSFLASKTPPSGGVLAQLTGYTGFASQVWLDNFNMDPGTYRSKIKPGYAVDVNDGRLNALTGGAPTSYYDSAFSDQIKTYLPQGLGYSVKTDYSMSAGDTWDWQHDGLPQPDSVPDLASAIAQNPQLKVLVMHGYHDLNCPYFQTEMELGRMGNVPNLRVRLFEGGHMTYLNESSRAPMKTELHTFYNATGTAVR</sequence>
<dbReference type="PROSITE" id="PS00131">
    <property type="entry name" value="CARBOXYPEPT_SER_SER"/>
    <property type="match status" value="1"/>
</dbReference>
<keyword evidence="2" id="KW-0378">Hydrolase</keyword>
<dbReference type="Pfam" id="PF00450">
    <property type="entry name" value="Peptidase_S10"/>
    <property type="match status" value="1"/>
</dbReference>
<protein>
    <submittedName>
        <fullName evidence="2">Carboxypeptidase C (Cathepsin A)</fullName>
    </submittedName>
</protein>
<dbReference type="SUPFAM" id="SSF53474">
    <property type="entry name" value="alpha/beta-Hydrolases"/>
    <property type="match status" value="1"/>
</dbReference>
<reference evidence="2 3" key="1">
    <citation type="submission" date="2016-10" db="EMBL/GenBank/DDBJ databases">
        <authorList>
            <person name="de Groot N.N."/>
        </authorList>
    </citation>
    <scope>NUCLEOTIDE SEQUENCE [LARGE SCALE GENOMIC DNA]</scope>
    <source>
        <strain evidence="2 3">LMG 23650</strain>
    </source>
</reference>
<dbReference type="InterPro" id="IPR001563">
    <property type="entry name" value="Peptidase_S10"/>
</dbReference>
<keyword evidence="3" id="KW-1185">Reference proteome</keyword>
<gene>
    <name evidence="2" type="ORF">SAMN05192543_10536</name>
</gene>
<dbReference type="Proteomes" id="UP000199548">
    <property type="component" value="Unassembled WGS sequence"/>
</dbReference>
<evidence type="ECO:0000313" key="3">
    <source>
        <dbReference type="Proteomes" id="UP000199548"/>
    </source>
</evidence>
<dbReference type="InterPro" id="IPR029058">
    <property type="entry name" value="AB_hydrolase_fold"/>
</dbReference>
<dbReference type="AlphaFoldDB" id="A0A1I3MMR4"/>